<protein>
    <submittedName>
        <fullName evidence="2">Uncharacterized protein</fullName>
    </submittedName>
</protein>
<dbReference type="EMBL" id="POWG01000081">
    <property type="protein sequence ID" value="PNQ94790.1"/>
    <property type="molecule type" value="Genomic_DNA"/>
</dbReference>
<proteinExistence type="predicted"/>
<name>A0A2K1FQH4_9PROT</name>
<organism evidence="2 3">
    <name type="scientific">Azospirillum argentinense</name>
    <dbReference type="NCBI Taxonomy" id="2970906"/>
    <lineage>
        <taxon>Bacteria</taxon>
        <taxon>Pseudomonadati</taxon>
        <taxon>Pseudomonadota</taxon>
        <taxon>Alphaproteobacteria</taxon>
        <taxon>Rhodospirillales</taxon>
        <taxon>Azospirillaceae</taxon>
        <taxon>Azospirillum</taxon>
    </lineage>
</organism>
<evidence type="ECO:0000313" key="2">
    <source>
        <dbReference type="EMBL" id="PNQ94790.1"/>
    </source>
</evidence>
<dbReference type="AlphaFoldDB" id="A0A2K1FQH4"/>
<evidence type="ECO:0000313" key="3">
    <source>
        <dbReference type="Proteomes" id="UP000236268"/>
    </source>
</evidence>
<feature type="compositionally biased region" description="Basic residues" evidence="1">
    <location>
        <begin position="54"/>
        <end position="64"/>
    </location>
</feature>
<comment type="caution">
    <text evidence="2">The sequence shown here is derived from an EMBL/GenBank/DDBJ whole genome shotgun (WGS) entry which is preliminary data.</text>
</comment>
<feature type="region of interest" description="Disordered" evidence="1">
    <location>
        <begin position="39"/>
        <end position="64"/>
    </location>
</feature>
<accession>A0A2K1FQH4</accession>
<sequence length="64" mass="6863">MLRTLMSMPKNFRRCSSALPPGTAGRCRSVFSPRAFSHVIGTRSHPPAPAGMAGRHRASRGSAQ</sequence>
<gene>
    <name evidence="2" type="ORF">C1S70_32450</name>
</gene>
<reference evidence="2 3" key="1">
    <citation type="submission" date="2018-01" db="EMBL/GenBank/DDBJ databases">
        <title>Whole genome sequence of Azospirillum brasilense REC3 isolated from strawberry roots.</title>
        <authorList>
            <person name="Fontana C.A."/>
            <person name="Salazar S.M."/>
            <person name="Bassi D."/>
            <person name="Puglisi E."/>
            <person name="Lovaisa N.C."/>
            <person name="Toffoli L.M."/>
            <person name="Pedraza R."/>
            <person name="Cocconcelli P.S."/>
        </authorList>
    </citation>
    <scope>NUCLEOTIDE SEQUENCE [LARGE SCALE GENOMIC DNA]</scope>
    <source>
        <strain evidence="2 3">REC3</strain>
    </source>
</reference>
<dbReference type="Proteomes" id="UP000236268">
    <property type="component" value="Unassembled WGS sequence"/>
</dbReference>
<evidence type="ECO:0000256" key="1">
    <source>
        <dbReference type="SAM" id="MobiDB-lite"/>
    </source>
</evidence>